<dbReference type="PANTHER" id="PTHR30529">
    <property type="entry name" value="CYTOCHROME B561"/>
    <property type="match status" value="1"/>
</dbReference>
<evidence type="ECO:0000256" key="13">
    <source>
        <dbReference type="SAM" id="MobiDB-lite"/>
    </source>
</evidence>
<keyword evidence="17" id="KW-1185">Reference proteome</keyword>
<keyword evidence="3" id="KW-0813">Transport</keyword>
<evidence type="ECO:0000256" key="3">
    <source>
        <dbReference type="ARBA" id="ARBA00022448"/>
    </source>
</evidence>
<keyword evidence="5" id="KW-0349">Heme</keyword>
<keyword evidence="10" id="KW-0408">Iron</keyword>
<organism evidence="16 17">
    <name type="scientific">Rheinheimera riviphila</name>
    <dbReference type="NCBI Taxonomy" id="1834037"/>
    <lineage>
        <taxon>Bacteria</taxon>
        <taxon>Pseudomonadati</taxon>
        <taxon>Pseudomonadota</taxon>
        <taxon>Gammaproteobacteria</taxon>
        <taxon>Chromatiales</taxon>
        <taxon>Chromatiaceae</taxon>
        <taxon>Rheinheimera</taxon>
    </lineage>
</organism>
<evidence type="ECO:0000313" key="17">
    <source>
        <dbReference type="Proteomes" id="UP000283077"/>
    </source>
</evidence>
<name>A0A437QSX0_9GAMM</name>
<evidence type="ECO:0000259" key="15">
    <source>
        <dbReference type="Pfam" id="PF01292"/>
    </source>
</evidence>
<feature type="region of interest" description="Disordered" evidence="13">
    <location>
        <begin position="189"/>
        <end position="211"/>
    </location>
</feature>
<feature type="transmembrane region" description="Helical" evidence="14">
    <location>
        <begin position="146"/>
        <end position="167"/>
    </location>
</feature>
<keyword evidence="7" id="KW-0479">Metal-binding</keyword>
<evidence type="ECO:0000256" key="4">
    <source>
        <dbReference type="ARBA" id="ARBA00022475"/>
    </source>
</evidence>
<dbReference type="AlphaFoldDB" id="A0A437QSX0"/>
<feature type="domain" description="Cytochrome b561 bacterial/Ni-hydrogenase" evidence="15">
    <location>
        <begin position="9"/>
        <end position="178"/>
    </location>
</feature>
<feature type="compositionally biased region" description="Low complexity" evidence="13">
    <location>
        <begin position="198"/>
        <end position="211"/>
    </location>
</feature>
<dbReference type="GO" id="GO:0009055">
    <property type="term" value="F:electron transfer activity"/>
    <property type="evidence" value="ECO:0007669"/>
    <property type="project" value="InterPro"/>
</dbReference>
<keyword evidence="8" id="KW-0249">Electron transport</keyword>
<keyword evidence="4" id="KW-1003">Cell membrane</keyword>
<dbReference type="GO" id="GO:0005886">
    <property type="term" value="C:plasma membrane"/>
    <property type="evidence" value="ECO:0007669"/>
    <property type="project" value="UniProtKB-SubCell"/>
</dbReference>
<evidence type="ECO:0000256" key="9">
    <source>
        <dbReference type="ARBA" id="ARBA00022989"/>
    </source>
</evidence>
<evidence type="ECO:0000256" key="10">
    <source>
        <dbReference type="ARBA" id="ARBA00023004"/>
    </source>
</evidence>
<evidence type="ECO:0000256" key="1">
    <source>
        <dbReference type="ARBA" id="ARBA00001970"/>
    </source>
</evidence>
<keyword evidence="9 14" id="KW-1133">Transmembrane helix</keyword>
<keyword evidence="11 14" id="KW-0472">Membrane</keyword>
<evidence type="ECO:0000256" key="11">
    <source>
        <dbReference type="ARBA" id="ARBA00023136"/>
    </source>
</evidence>
<evidence type="ECO:0000256" key="5">
    <source>
        <dbReference type="ARBA" id="ARBA00022617"/>
    </source>
</evidence>
<dbReference type="Gene3D" id="1.20.950.20">
    <property type="entry name" value="Transmembrane di-heme cytochromes, Chain C"/>
    <property type="match status" value="2"/>
</dbReference>
<sequence>MMQSTENSYSAVSKLLHWLMALMIFGLFGVGFWMVDLTYYSAWYKTAPHYHKSVGILLAVLLLVRLAVLFKKRKPAPLASHSKTVQRASKLTHRLLYLLLFLIVVTGYLISTADNRGIEVFNWLVVPGFGEFFDQQADRAGLLHQWLAYGLIALVVLHAMGALKHHFIDKDATLKRMWWSKTNNAPVSNDMTGSNNVTRSTDSTNSTEENS</sequence>
<dbReference type="InterPro" id="IPR011577">
    <property type="entry name" value="Cyt_b561_bac/Ni-Hgenase"/>
</dbReference>
<comment type="cofactor">
    <cofactor evidence="1">
        <name>heme b</name>
        <dbReference type="ChEBI" id="CHEBI:60344"/>
    </cofactor>
</comment>
<dbReference type="GO" id="GO:0046872">
    <property type="term" value="F:metal ion binding"/>
    <property type="evidence" value="ECO:0007669"/>
    <property type="project" value="UniProtKB-KW"/>
</dbReference>
<dbReference type="OrthoDB" id="9793784at2"/>
<evidence type="ECO:0000256" key="8">
    <source>
        <dbReference type="ARBA" id="ARBA00022982"/>
    </source>
</evidence>
<dbReference type="GO" id="GO:0020037">
    <property type="term" value="F:heme binding"/>
    <property type="evidence" value="ECO:0007669"/>
    <property type="project" value="TreeGrafter"/>
</dbReference>
<keyword evidence="6 14" id="KW-0812">Transmembrane</keyword>
<proteinExistence type="inferred from homology"/>
<dbReference type="InterPro" id="IPR052168">
    <property type="entry name" value="Cytochrome_b561_oxidase"/>
</dbReference>
<evidence type="ECO:0000256" key="14">
    <source>
        <dbReference type="SAM" id="Phobius"/>
    </source>
</evidence>
<comment type="similarity">
    <text evidence="12">Belongs to the cytochrome b561 family.</text>
</comment>
<feature type="transmembrane region" description="Helical" evidence="14">
    <location>
        <begin position="54"/>
        <end position="70"/>
    </location>
</feature>
<accession>A0A437QSX0</accession>
<dbReference type="Pfam" id="PF01292">
    <property type="entry name" value="Ni_hydr_CYTB"/>
    <property type="match status" value="1"/>
</dbReference>
<protein>
    <submittedName>
        <fullName evidence="16">Cytochrome b</fullName>
    </submittedName>
</protein>
<dbReference type="Proteomes" id="UP000283077">
    <property type="component" value="Unassembled WGS sequence"/>
</dbReference>
<evidence type="ECO:0000256" key="6">
    <source>
        <dbReference type="ARBA" id="ARBA00022692"/>
    </source>
</evidence>
<dbReference type="SUPFAM" id="SSF81342">
    <property type="entry name" value="Transmembrane di-heme cytochromes"/>
    <property type="match status" value="1"/>
</dbReference>
<gene>
    <name evidence="16" type="ORF">EOE67_10195</name>
</gene>
<evidence type="ECO:0000256" key="7">
    <source>
        <dbReference type="ARBA" id="ARBA00022723"/>
    </source>
</evidence>
<dbReference type="PANTHER" id="PTHR30529:SF1">
    <property type="entry name" value="CYTOCHROME B561 HOMOLOG 2"/>
    <property type="match status" value="1"/>
</dbReference>
<feature type="transmembrane region" description="Helical" evidence="14">
    <location>
        <begin position="91"/>
        <end position="110"/>
    </location>
</feature>
<dbReference type="InterPro" id="IPR016174">
    <property type="entry name" value="Di-haem_cyt_TM"/>
</dbReference>
<evidence type="ECO:0000256" key="12">
    <source>
        <dbReference type="ARBA" id="ARBA00037975"/>
    </source>
</evidence>
<reference evidence="16 17" key="1">
    <citation type="submission" date="2019-01" db="EMBL/GenBank/DDBJ databases">
        <authorList>
            <person name="Chen W.-M."/>
        </authorList>
    </citation>
    <scope>NUCLEOTIDE SEQUENCE [LARGE SCALE GENOMIC DNA]</scope>
    <source>
        <strain evidence="16 17">KYPC3</strain>
    </source>
</reference>
<feature type="transmembrane region" description="Helical" evidence="14">
    <location>
        <begin position="15"/>
        <end position="34"/>
    </location>
</feature>
<evidence type="ECO:0000256" key="2">
    <source>
        <dbReference type="ARBA" id="ARBA00004651"/>
    </source>
</evidence>
<comment type="caution">
    <text evidence="16">The sequence shown here is derived from an EMBL/GenBank/DDBJ whole genome shotgun (WGS) entry which is preliminary data.</text>
</comment>
<dbReference type="GO" id="GO:0022904">
    <property type="term" value="P:respiratory electron transport chain"/>
    <property type="evidence" value="ECO:0007669"/>
    <property type="project" value="InterPro"/>
</dbReference>
<dbReference type="EMBL" id="SACS01000009">
    <property type="protein sequence ID" value="RVU37584.1"/>
    <property type="molecule type" value="Genomic_DNA"/>
</dbReference>
<evidence type="ECO:0000313" key="16">
    <source>
        <dbReference type="EMBL" id="RVU37584.1"/>
    </source>
</evidence>
<comment type="subcellular location">
    <subcellularLocation>
        <location evidence="2">Cell membrane</location>
        <topology evidence="2">Multi-pass membrane protein</topology>
    </subcellularLocation>
</comment>